<dbReference type="KEGG" id="gaw:V144x_26820"/>
<dbReference type="SUPFAM" id="SSF101386">
    <property type="entry name" value="all-alpha NTP pyrophosphatases"/>
    <property type="match status" value="1"/>
</dbReference>
<evidence type="ECO:0000313" key="3">
    <source>
        <dbReference type="Proteomes" id="UP000318704"/>
    </source>
</evidence>
<dbReference type="EMBL" id="CP037920">
    <property type="protein sequence ID" value="QDT97210.1"/>
    <property type="molecule type" value="Genomic_DNA"/>
</dbReference>
<protein>
    <submittedName>
        <fullName evidence="2">MazG nucleotide pyrophosphohydrolase domain protein</fullName>
    </submittedName>
</protein>
<dbReference type="Gene3D" id="1.10.287.1080">
    <property type="entry name" value="MazG-like"/>
    <property type="match status" value="1"/>
</dbReference>
<dbReference type="CDD" id="cd11535">
    <property type="entry name" value="NTP-PPase_SsMazG"/>
    <property type="match status" value="1"/>
</dbReference>
<keyword evidence="2" id="KW-0378">Hydrolase</keyword>
<name>A0A517VW48_9PLAN</name>
<evidence type="ECO:0000313" key="2">
    <source>
        <dbReference type="EMBL" id="QDT97210.1"/>
    </source>
</evidence>
<dbReference type="Proteomes" id="UP000318704">
    <property type="component" value="Chromosome"/>
</dbReference>
<feature type="domain" description="NTP pyrophosphohydrolase MazG-like" evidence="1">
    <location>
        <begin position="48"/>
        <end position="109"/>
    </location>
</feature>
<gene>
    <name evidence="2" type="ORF">V144x_26820</name>
</gene>
<proteinExistence type="predicted"/>
<dbReference type="Pfam" id="PF03819">
    <property type="entry name" value="MazG"/>
    <property type="match status" value="1"/>
</dbReference>
<dbReference type="PANTHER" id="PTHR42702">
    <property type="entry name" value="NUCLEOTIDE PYROPHOSPHOHYDROLASE"/>
    <property type="match status" value="1"/>
</dbReference>
<dbReference type="InterPro" id="IPR004518">
    <property type="entry name" value="MazG-like_dom"/>
</dbReference>
<dbReference type="PANTHER" id="PTHR42702:SF1">
    <property type="entry name" value="REGULATORY PROTEIN FOR BETA-LACTAMASE"/>
    <property type="match status" value="1"/>
</dbReference>
<reference evidence="2 3" key="1">
    <citation type="submission" date="2019-03" db="EMBL/GenBank/DDBJ databases">
        <title>Deep-cultivation of Planctomycetes and their phenomic and genomic characterization uncovers novel biology.</title>
        <authorList>
            <person name="Wiegand S."/>
            <person name="Jogler M."/>
            <person name="Boedeker C."/>
            <person name="Pinto D."/>
            <person name="Vollmers J."/>
            <person name="Rivas-Marin E."/>
            <person name="Kohn T."/>
            <person name="Peeters S.H."/>
            <person name="Heuer A."/>
            <person name="Rast P."/>
            <person name="Oberbeckmann S."/>
            <person name="Bunk B."/>
            <person name="Jeske O."/>
            <person name="Meyerdierks A."/>
            <person name="Storesund J.E."/>
            <person name="Kallscheuer N."/>
            <person name="Luecker S."/>
            <person name="Lage O.M."/>
            <person name="Pohl T."/>
            <person name="Merkel B.J."/>
            <person name="Hornburger P."/>
            <person name="Mueller R.-W."/>
            <person name="Bruemmer F."/>
            <person name="Labrenz M."/>
            <person name="Spormann A.M."/>
            <person name="Op den Camp H."/>
            <person name="Overmann J."/>
            <person name="Amann R."/>
            <person name="Jetten M.S.M."/>
            <person name="Mascher T."/>
            <person name="Medema M.H."/>
            <person name="Devos D.P."/>
            <person name="Kaster A.-K."/>
            <person name="Ovreas L."/>
            <person name="Rohde M."/>
            <person name="Galperin M.Y."/>
            <person name="Jogler C."/>
        </authorList>
    </citation>
    <scope>NUCLEOTIDE SEQUENCE [LARGE SCALE GENOMIC DNA]</scope>
    <source>
        <strain evidence="2 3">V144</strain>
    </source>
</reference>
<organism evidence="2 3">
    <name type="scientific">Gimesia aquarii</name>
    <dbReference type="NCBI Taxonomy" id="2527964"/>
    <lineage>
        <taxon>Bacteria</taxon>
        <taxon>Pseudomonadati</taxon>
        <taxon>Planctomycetota</taxon>
        <taxon>Planctomycetia</taxon>
        <taxon>Planctomycetales</taxon>
        <taxon>Planctomycetaceae</taxon>
        <taxon>Gimesia</taxon>
    </lineage>
</organism>
<sequence length="122" mass="13735">MTNHPFDASSSKSEQDLHNANEISLSQFQSVIRTMFYEKDQARGIEGTFMWFMEEVGELSSALRENNDSENLAEEFADVLAWLATMANVAGIDLEQAIAQKYVQGCPRCHQPICTCDLSRKP</sequence>
<accession>A0A517VW48</accession>
<evidence type="ECO:0000259" key="1">
    <source>
        <dbReference type="Pfam" id="PF03819"/>
    </source>
</evidence>
<dbReference type="GO" id="GO:0016787">
    <property type="term" value="F:hydrolase activity"/>
    <property type="evidence" value="ECO:0007669"/>
    <property type="project" value="UniProtKB-KW"/>
</dbReference>
<dbReference type="AlphaFoldDB" id="A0A517VW48"/>